<evidence type="ECO:0000313" key="6">
    <source>
        <dbReference type="EMBL" id="MPL87897.1"/>
    </source>
</evidence>
<dbReference type="InterPro" id="IPR050553">
    <property type="entry name" value="Thioredoxin_ResA/DsbE_sf"/>
</dbReference>
<evidence type="ECO:0000259" key="5">
    <source>
        <dbReference type="PROSITE" id="PS51352"/>
    </source>
</evidence>
<dbReference type="CDD" id="cd02966">
    <property type="entry name" value="TlpA_like_family"/>
    <property type="match status" value="1"/>
</dbReference>
<dbReference type="InterPro" id="IPR025380">
    <property type="entry name" value="DUF4369"/>
</dbReference>
<sequence>MKNTIIIILLLINSTQLFGQQHYIIEGRTNPELDRKPVMLFTFKQNKIDRLDTTYISNGIFRFEGDTNLEELSILTSGNYPDTVRTVDLVLESGTIQVNLDTVSFISGTPLNDKWQHFQTCSNAKAELIKKIEAAKLANQSSVEYEMELGKLKNENPDMITFTKNNISNVLGKELFRKYCLYMLYEEFFEIYALADPQLKTEPLITQALNQYQRRKAEHEQLNKNTIVGTQYKDFSLLTIDGKETKLSDYIGKSNYILIDFWASWCGPCIAEIPNIKRVYDKYKDKGLEVISISIDQQKKPWIDALGKIDQNWIQLLCPKADIKSLQDAYNFRGIPFLILINKKGIIENINLRGDFLDQLMQITIR</sequence>
<comment type="subcellular location">
    <subcellularLocation>
        <location evidence="1">Cell envelope</location>
    </subcellularLocation>
</comment>
<keyword evidence="4" id="KW-0676">Redox-active center</keyword>
<dbReference type="GO" id="GO:0030313">
    <property type="term" value="C:cell envelope"/>
    <property type="evidence" value="ECO:0007669"/>
    <property type="project" value="UniProtKB-SubCell"/>
</dbReference>
<dbReference type="PANTHER" id="PTHR42852:SF6">
    <property type="entry name" value="THIOL:DISULFIDE INTERCHANGE PROTEIN DSBE"/>
    <property type="match status" value="1"/>
</dbReference>
<feature type="domain" description="Thioredoxin" evidence="5">
    <location>
        <begin position="226"/>
        <end position="362"/>
    </location>
</feature>
<dbReference type="AlphaFoldDB" id="A0A644V9L7"/>
<dbReference type="GO" id="GO:0017004">
    <property type="term" value="P:cytochrome complex assembly"/>
    <property type="evidence" value="ECO:0007669"/>
    <property type="project" value="UniProtKB-KW"/>
</dbReference>
<evidence type="ECO:0000256" key="1">
    <source>
        <dbReference type="ARBA" id="ARBA00004196"/>
    </source>
</evidence>
<keyword evidence="2" id="KW-0201">Cytochrome c-type biogenesis</keyword>
<proteinExistence type="predicted"/>
<dbReference type="Pfam" id="PF00578">
    <property type="entry name" value="AhpC-TSA"/>
    <property type="match status" value="1"/>
</dbReference>
<accession>A0A644V9L7</accession>
<reference evidence="6" key="1">
    <citation type="submission" date="2019-08" db="EMBL/GenBank/DDBJ databases">
        <authorList>
            <person name="Kucharzyk K."/>
            <person name="Murdoch R.W."/>
            <person name="Higgins S."/>
            <person name="Loffler F."/>
        </authorList>
    </citation>
    <scope>NUCLEOTIDE SEQUENCE</scope>
</reference>
<evidence type="ECO:0000256" key="3">
    <source>
        <dbReference type="ARBA" id="ARBA00023157"/>
    </source>
</evidence>
<protein>
    <submittedName>
        <fullName evidence="6">Thiol-disulfide oxidoreductase ResA</fullName>
    </submittedName>
</protein>
<name>A0A644V9L7_9ZZZZ</name>
<dbReference type="InterPro" id="IPR036249">
    <property type="entry name" value="Thioredoxin-like_sf"/>
</dbReference>
<comment type="caution">
    <text evidence="6">The sequence shown here is derived from an EMBL/GenBank/DDBJ whole genome shotgun (WGS) entry which is preliminary data.</text>
</comment>
<gene>
    <name evidence="6" type="primary">resA_32</name>
    <name evidence="6" type="ORF">SDC9_33910</name>
</gene>
<dbReference type="Pfam" id="PF14289">
    <property type="entry name" value="DUF4369"/>
    <property type="match status" value="1"/>
</dbReference>
<dbReference type="InterPro" id="IPR000866">
    <property type="entry name" value="AhpC/TSA"/>
</dbReference>
<dbReference type="InterPro" id="IPR013766">
    <property type="entry name" value="Thioredoxin_domain"/>
</dbReference>
<dbReference type="PANTHER" id="PTHR42852">
    <property type="entry name" value="THIOL:DISULFIDE INTERCHANGE PROTEIN DSBE"/>
    <property type="match status" value="1"/>
</dbReference>
<organism evidence="6">
    <name type="scientific">bioreactor metagenome</name>
    <dbReference type="NCBI Taxonomy" id="1076179"/>
    <lineage>
        <taxon>unclassified sequences</taxon>
        <taxon>metagenomes</taxon>
        <taxon>ecological metagenomes</taxon>
    </lineage>
</organism>
<evidence type="ECO:0000256" key="4">
    <source>
        <dbReference type="ARBA" id="ARBA00023284"/>
    </source>
</evidence>
<keyword evidence="3" id="KW-1015">Disulfide bond</keyword>
<dbReference type="EMBL" id="VSSQ01000246">
    <property type="protein sequence ID" value="MPL87897.1"/>
    <property type="molecule type" value="Genomic_DNA"/>
</dbReference>
<evidence type="ECO:0000256" key="2">
    <source>
        <dbReference type="ARBA" id="ARBA00022748"/>
    </source>
</evidence>
<dbReference type="Gene3D" id="3.40.30.10">
    <property type="entry name" value="Glutaredoxin"/>
    <property type="match status" value="1"/>
</dbReference>
<dbReference type="SUPFAM" id="SSF52833">
    <property type="entry name" value="Thioredoxin-like"/>
    <property type="match status" value="1"/>
</dbReference>
<dbReference type="PROSITE" id="PS51352">
    <property type="entry name" value="THIOREDOXIN_2"/>
    <property type="match status" value="1"/>
</dbReference>